<dbReference type="PANTHER" id="PTHR22761:SF5">
    <property type="entry name" value="CHARGED MULTIVESICULAR BODY PROTEIN 6"/>
    <property type="match status" value="1"/>
</dbReference>
<feature type="compositionally biased region" description="Basic and acidic residues" evidence="8">
    <location>
        <begin position="168"/>
        <end position="178"/>
    </location>
</feature>
<keyword evidence="7" id="KW-0175">Coiled coil</keyword>
<dbReference type="GO" id="GO:0032511">
    <property type="term" value="P:late endosome to vacuole transport via multivesicular body sorting pathway"/>
    <property type="evidence" value="ECO:0007669"/>
    <property type="project" value="TreeGrafter"/>
</dbReference>
<keyword evidence="6" id="KW-0472">Membrane</keyword>
<name>A0A316V7T2_9BASI</name>
<evidence type="ECO:0000256" key="3">
    <source>
        <dbReference type="ARBA" id="ARBA00022448"/>
    </source>
</evidence>
<comment type="similarity">
    <text evidence="2">Belongs to the SNF7 family.</text>
</comment>
<feature type="non-terminal residue" evidence="9">
    <location>
        <position position="208"/>
    </location>
</feature>
<dbReference type="FunCoup" id="A0A316V7T2">
    <property type="interactions" value="307"/>
</dbReference>
<dbReference type="AlphaFoldDB" id="A0A316V7T2"/>
<feature type="region of interest" description="Disordered" evidence="8">
    <location>
        <begin position="168"/>
        <end position="208"/>
    </location>
</feature>
<dbReference type="GO" id="GO:0005771">
    <property type="term" value="C:multivesicular body"/>
    <property type="evidence" value="ECO:0007669"/>
    <property type="project" value="TreeGrafter"/>
</dbReference>
<dbReference type="RefSeq" id="XP_025353969.1">
    <property type="nucleotide sequence ID" value="XM_025495738.1"/>
</dbReference>
<dbReference type="Proteomes" id="UP000245771">
    <property type="component" value="Unassembled WGS sequence"/>
</dbReference>
<evidence type="ECO:0000256" key="7">
    <source>
        <dbReference type="SAM" id="Coils"/>
    </source>
</evidence>
<accession>A0A316V7T2</accession>
<evidence type="ECO:0000256" key="6">
    <source>
        <dbReference type="ARBA" id="ARBA00023136"/>
    </source>
</evidence>
<dbReference type="InParanoid" id="A0A316V7T2"/>
<keyword evidence="5" id="KW-0653">Protein transport</keyword>
<organism evidence="9 10">
    <name type="scientific">Meira miltonrushii</name>
    <dbReference type="NCBI Taxonomy" id="1280837"/>
    <lineage>
        <taxon>Eukaryota</taxon>
        <taxon>Fungi</taxon>
        <taxon>Dikarya</taxon>
        <taxon>Basidiomycota</taxon>
        <taxon>Ustilaginomycotina</taxon>
        <taxon>Exobasidiomycetes</taxon>
        <taxon>Exobasidiales</taxon>
        <taxon>Brachybasidiaceae</taxon>
        <taxon>Meira</taxon>
    </lineage>
</organism>
<keyword evidence="3" id="KW-0813">Transport</keyword>
<keyword evidence="4" id="KW-0967">Endosome</keyword>
<dbReference type="STRING" id="1280837.A0A316V7T2"/>
<proteinExistence type="inferred from homology"/>
<dbReference type="Pfam" id="PF03357">
    <property type="entry name" value="Snf7"/>
    <property type="match status" value="1"/>
</dbReference>
<feature type="coiled-coil region" evidence="7">
    <location>
        <begin position="127"/>
        <end position="154"/>
    </location>
</feature>
<dbReference type="GO" id="GO:0015031">
    <property type="term" value="P:protein transport"/>
    <property type="evidence" value="ECO:0007669"/>
    <property type="project" value="UniProtKB-KW"/>
</dbReference>
<dbReference type="InterPro" id="IPR005024">
    <property type="entry name" value="Snf7_fam"/>
</dbReference>
<reference evidence="9 10" key="1">
    <citation type="journal article" date="2018" name="Mol. Biol. Evol.">
        <title>Broad Genomic Sampling Reveals a Smut Pathogenic Ancestry of the Fungal Clade Ustilaginomycotina.</title>
        <authorList>
            <person name="Kijpornyongpan T."/>
            <person name="Mondo S.J."/>
            <person name="Barry K."/>
            <person name="Sandor L."/>
            <person name="Lee J."/>
            <person name="Lipzen A."/>
            <person name="Pangilinan J."/>
            <person name="LaButti K."/>
            <person name="Hainaut M."/>
            <person name="Henrissat B."/>
            <person name="Grigoriev I.V."/>
            <person name="Spatafora J.W."/>
            <person name="Aime M.C."/>
        </authorList>
    </citation>
    <scope>NUCLEOTIDE SEQUENCE [LARGE SCALE GENOMIC DNA]</scope>
    <source>
        <strain evidence="9 10">MCA 3882</strain>
    </source>
</reference>
<evidence type="ECO:0008006" key="11">
    <source>
        <dbReference type="Google" id="ProtNLM"/>
    </source>
</evidence>
<dbReference type="PANTHER" id="PTHR22761">
    <property type="entry name" value="CHARGED MULTIVESICULAR BODY PROTEIN"/>
    <property type="match status" value="1"/>
</dbReference>
<comment type="subcellular location">
    <subcellularLocation>
        <location evidence="1">Endosome membrane</location>
    </subcellularLocation>
</comment>
<evidence type="ECO:0000256" key="2">
    <source>
        <dbReference type="ARBA" id="ARBA00006190"/>
    </source>
</evidence>
<dbReference type="GeneID" id="37017519"/>
<evidence type="ECO:0000256" key="1">
    <source>
        <dbReference type="ARBA" id="ARBA00004608"/>
    </source>
</evidence>
<evidence type="ECO:0000256" key="8">
    <source>
        <dbReference type="SAM" id="MobiDB-lite"/>
    </source>
</evidence>
<keyword evidence="10" id="KW-1185">Reference proteome</keyword>
<dbReference type="EMBL" id="KZ819604">
    <property type="protein sequence ID" value="PWN33667.1"/>
    <property type="molecule type" value="Genomic_DNA"/>
</dbReference>
<dbReference type="GO" id="GO:0006900">
    <property type="term" value="P:vesicle budding from membrane"/>
    <property type="evidence" value="ECO:0007669"/>
    <property type="project" value="TreeGrafter"/>
</dbReference>
<evidence type="ECO:0000313" key="10">
    <source>
        <dbReference type="Proteomes" id="UP000245771"/>
    </source>
</evidence>
<dbReference type="GO" id="GO:0000815">
    <property type="term" value="C:ESCRT III complex"/>
    <property type="evidence" value="ECO:0007669"/>
    <property type="project" value="TreeGrafter"/>
</dbReference>
<evidence type="ECO:0000256" key="5">
    <source>
        <dbReference type="ARBA" id="ARBA00022927"/>
    </source>
</evidence>
<evidence type="ECO:0000313" key="9">
    <source>
        <dbReference type="EMBL" id="PWN33667.1"/>
    </source>
</evidence>
<sequence>MGNTTSKGGSGAKITKQDRAILDLKLQRDKIKQYQKKVQLILDKEHDAARTFLVRGDKERAKTALRRRRYQETILQKTDTQLETLEGLVSNIEFSQIEASVMHGLAQGNAVLKEIHKEMTIESVDKLMEETAEAQAYQREIDEALAGKMTAEDEEAVNAEMALLEREALGLSDPKEAVQDPANKVDLPSAPTTQPVSAPAEEEEQEVQ</sequence>
<protein>
    <recommendedName>
        <fullName evidence="11">Snf7-domain-containing protein</fullName>
    </recommendedName>
</protein>
<gene>
    <name evidence="9" type="ORF">FA14DRAFT_105344</name>
</gene>
<evidence type="ECO:0000256" key="4">
    <source>
        <dbReference type="ARBA" id="ARBA00022753"/>
    </source>
</evidence>
<dbReference type="OrthoDB" id="441172at2759"/>